<accession>A0ABT5UU70</accession>
<protein>
    <submittedName>
        <fullName evidence="1">Uncharacterized protein</fullName>
    </submittedName>
</protein>
<organism evidence="1 2">
    <name type="scientific">Eubacterium limosum</name>
    <dbReference type="NCBI Taxonomy" id="1736"/>
    <lineage>
        <taxon>Bacteria</taxon>
        <taxon>Bacillati</taxon>
        <taxon>Bacillota</taxon>
        <taxon>Clostridia</taxon>
        <taxon>Eubacteriales</taxon>
        <taxon>Eubacteriaceae</taxon>
        <taxon>Eubacterium</taxon>
    </lineage>
</organism>
<sequence length="43" mass="5136">MYEENQSVEVFIGEYPEEYQALIRESLSVTEKEFETFIISLIM</sequence>
<evidence type="ECO:0000313" key="2">
    <source>
        <dbReference type="Proteomes" id="UP001215087"/>
    </source>
</evidence>
<gene>
    <name evidence="1" type="ORF">PTZ04_19850</name>
</gene>
<dbReference type="EMBL" id="JAQSVD010000015">
    <property type="protein sequence ID" value="MDE1472517.1"/>
    <property type="molecule type" value="Genomic_DNA"/>
</dbReference>
<name>A0ABT5UU70_EUBLI</name>
<reference evidence="1 2" key="1">
    <citation type="submission" date="2023-02" db="EMBL/GenBank/DDBJ databases">
        <title>Comparative genome analysis of Eubacterium limosum species.</title>
        <authorList>
            <person name="Bak J.E."/>
        </authorList>
    </citation>
    <scope>NUCLEOTIDE SEQUENCE [LARGE SCALE GENOMIC DNA]</scope>
    <source>
        <strain evidence="1 2">KGMB01548</strain>
    </source>
</reference>
<dbReference type="Proteomes" id="UP001215087">
    <property type="component" value="Unassembled WGS sequence"/>
</dbReference>
<keyword evidence="2" id="KW-1185">Reference proteome</keyword>
<evidence type="ECO:0000313" key="1">
    <source>
        <dbReference type="EMBL" id="MDE1472517.1"/>
    </source>
</evidence>
<proteinExistence type="predicted"/>
<dbReference type="RefSeq" id="WP_264474234.1">
    <property type="nucleotide sequence ID" value="NZ_JAJCLO010000019.1"/>
</dbReference>
<comment type="caution">
    <text evidence="1">The sequence shown here is derived from an EMBL/GenBank/DDBJ whole genome shotgun (WGS) entry which is preliminary data.</text>
</comment>